<proteinExistence type="predicted"/>
<dbReference type="AlphaFoldDB" id="A0A7W9KDV2"/>
<accession>A0A7W9KDV2</accession>
<dbReference type="EMBL" id="JACHIR010000001">
    <property type="protein sequence ID" value="MBB5890635.1"/>
    <property type="molecule type" value="Genomic_DNA"/>
</dbReference>
<evidence type="ECO:0000313" key="2">
    <source>
        <dbReference type="Proteomes" id="UP000585638"/>
    </source>
</evidence>
<evidence type="ECO:0000313" key="1">
    <source>
        <dbReference type="EMBL" id="MBB5890635.1"/>
    </source>
</evidence>
<sequence>MVLVAGYAATIAGANWATTLWPAVTVAGLHIPAGALLAGLAFTVRDLLQDTVGTRTTLLTIAPGAALSGLIAEPRIALASAAASAISESADIAVYTLCADSMMLIVAPVPPRGSYCLADDSSASGFSASAISRGGTTPYSSSGVHFRAVHNACRVSVFI</sequence>
<comment type="caution">
    <text evidence="1">The sequence shown here is derived from an EMBL/GenBank/DDBJ whole genome shotgun (WGS) entry which is preliminary data.</text>
</comment>
<keyword evidence="2" id="KW-1185">Reference proteome</keyword>
<name>A0A7W9KDV2_9PSEU</name>
<gene>
    <name evidence="1" type="ORF">BJ998_001831</name>
</gene>
<reference evidence="1 2" key="1">
    <citation type="submission" date="2020-08" db="EMBL/GenBank/DDBJ databases">
        <title>Sequencing the genomes of 1000 actinobacteria strains.</title>
        <authorList>
            <person name="Klenk H.-P."/>
        </authorList>
    </citation>
    <scope>NUCLEOTIDE SEQUENCE [LARGE SCALE GENOMIC DNA]</scope>
    <source>
        <strain evidence="1 2">DSM 43851</strain>
    </source>
</reference>
<dbReference type="Proteomes" id="UP000585638">
    <property type="component" value="Unassembled WGS sequence"/>
</dbReference>
<organism evidence="1 2">
    <name type="scientific">Kutzneria kofuensis</name>
    <dbReference type="NCBI Taxonomy" id="103725"/>
    <lineage>
        <taxon>Bacteria</taxon>
        <taxon>Bacillati</taxon>
        <taxon>Actinomycetota</taxon>
        <taxon>Actinomycetes</taxon>
        <taxon>Pseudonocardiales</taxon>
        <taxon>Pseudonocardiaceae</taxon>
        <taxon>Kutzneria</taxon>
    </lineage>
</organism>
<protein>
    <submittedName>
        <fullName evidence="1">Uncharacterized PurR-regulated membrane protein YhhQ (DUF165 family)</fullName>
    </submittedName>
</protein>